<accession>A0A382X2R4</accession>
<keyword evidence="1" id="KW-1133">Transmembrane helix</keyword>
<reference evidence="2" key="1">
    <citation type="submission" date="2018-05" db="EMBL/GenBank/DDBJ databases">
        <authorList>
            <person name="Lanie J.A."/>
            <person name="Ng W.-L."/>
            <person name="Kazmierczak K.M."/>
            <person name="Andrzejewski T.M."/>
            <person name="Davidsen T.M."/>
            <person name="Wayne K.J."/>
            <person name="Tettelin H."/>
            <person name="Glass J.I."/>
            <person name="Rusch D."/>
            <person name="Podicherti R."/>
            <person name="Tsui H.-C.T."/>
            <person name="Winkler M.E."/>
        </authorList>
    </citation>
    <scope>NUCLEOTIDE SEQUENCE</scope>
</reference>
<feature type="transmembrane region" description="Helical" evidence="1">
    <location>
        <begin position="155"/>
        <end position="182"/>
    </location>
</feature>
<sequence>VSGQLHIQGARVAWWRWLIGCVDEKPVSSKTMRHIAWLRWASVLCIWLPVQFVLGPPMIAESHRPEISSGIILLGQWLAVAVVLSNAIVHWMTADASNDRHRQLAYWATMSCVVFEAVSITAIQYGMGSLAILQPTLGLGIIVLYRIFCDYWTTVVCWMVVVVGWVSVGVLETAHVITPAPFFAEPLNHPYYLEQWAGVSQLWLAFFQAVGLFWVINFVSNQRASLHRYMTEYVLQRYLPVDMVERASRGEL</sequence>
<feature type="non-terminal residue" evidence="2">
    <location>
        <position position="252"/>
    </location>
</feature>
<feature type="transmembrane region" description="Helical" evidence="1">
    <location>
        <begin position="37"/>
        <end position="59"/>
    </location>
</feature>
<organism evidence="2">
    <name type="scientific">marine metagenome</name>
    <dbReference type="NCBI Taxonomy" id="408172"/>
    <lineage>
        <taxon>unclassified sequences</taxon>
        <taxon>metagenomes</taxon>
        <taxon>ecological metagenomes</taxon>
    </lineage>
</organism>
<feature type="non-terminal residue" evidence="2">
    <location>
        <position position="1"/>
    </location>
</feature>
<proteinExistence type="predicted"/>
<protein>
    <submittedName>
        <fullName evidence="2">Uncharacterized protein</fullName>
    </submittedName>
</protein>
<feature type="transmembrane region" description="Helical" evidence="1">
    <location>
        <begin position="202"/>
        <end position="220"/>
    </location>
</feature>
<keyword evidence="1" id="KW-0812">Transmembrane</keyword>
<feature type="transmembrane region" description="Helical" evidence="1">
    <location>
        <begin position="71"/>
        <end position="92"/>
    </location>
</feature>
<name>A0A382X2R4_9ZZZZ</name>
<keyword evidence="1" id="KW-0472">Membrane</keyword>
<dbReference type="AlphaFoldDB" id="A0A382X2R4"/>
<dbReference type="EMBL" id="UINC01164036">
    <property type="protein sequence ID" value="SVD64668.1"/>
    <property type="molecule type" value="Genomic_DNA"/>
</dbReference>
<gene>
    <name evidence="2" type="ORF">METZ01_LOCUS417522</name>
</gene>
<feature type="transmembrane region" description="Helical" evidence="1">
    <location>
        <begin position="104"/>
        <end position="125"/>
    </location>
</feature>
<evidence type="ECO:0000313" key="2">
    <source>
        <dbReference type="EMBL" id="SVD64668.1"/>
    </source>
</evidence>
<feature type="transmembrane region" description="Helical" evidence="1">
    <location>
        <begin position="131"/>
        <end position="148"/>
    </location>
</feature>
<evidence type="ECO:0000256" key="1">
    <source>
        <dbReference type="SAM" id="Phobius"/>
    </source>
</evidence>